<keyword evidence="1" id="KW-1133">Transmembrane helix</keyword>
<dbReference type="Proteomes" id="UP000694941">
    <property type="component" value="Unplaced"/>
</dbReference>
<keyword evidence="1" id="KW-0472">Membrane</keyword>
<reference evidence="3" key="1">
    <citation type="submission" date="2025-08" db="UniProtKB">
        <authorList>
            <consortium name="RefSeq"/>
        </authorList>
    </citation>
    <scope>IDENTIFICATION</scope>
    <source>
        <tissue evidence="3">Muscle</tissue>
    </source>
</reference>
<keyword evidence="1" id="KW-0812">Transmembrane</keyword>
<dbReference type="RefSeq" id="XP_022254742.1">
    <property type="nucleotide sequence ID" value="XM_022399034.1"/>
</dbReference>
<keyword evidence="2" id="KW-1185">Reference proteome</keyword>
<evidence type="ECO:0000313" key="3">
    <source>
        <dbReference type="RefSeq" id="XP_022254742.1"/>
    </source>
</evidence>
<proteinExistence type="predicted"/>
<name>A0ABM1TFT6_LIMPO</name>
<sequence>MSKKGFNQMDIGRPYYGIGLFFSAGFFTVIIGVLVQFTKDRIFMDVMGLSQVVRIFIISPLIVFRNVKFIYERRTILLTSLRCLTGALGDTFLYYSYTLLPVGDATAICSTNSVFAEFCFQYPLYFWCGNYFSTKFFICFRQTSFLKLQRNCCGNSCNYSGFVVFQL</sequence>
<evidence type="ECO:0000313" key="2">
    <source>
        <dbReference type="Proteomes" id="UP000694941"/>
    </source>
</evidence>
<feature type="transmembrane region" description="Helical" evidence="1">
    <location>
        <begin position="15"/>
        <end position="36"/>
    </location>
</feature>
<feature type="transmembrane region" description="Helical" evidence="1">
    <location>
        <begin position="76"/>
        <end position="97"/>
    </location>
</feature>
<feature type="transmembrane region" description="Helical" evidence="1">
    <location>
        <begin position="122"/>
        <end position="140"/>
    </location>
</feature>
<feature type="transmembrane region" description="Helical" evidence="1">
    <location>
        <begin position="42"/>
        <end position="64"/>
    </location>
</feature>
<gene>
    <name evidence="3" type="primary">LOC111088554</name>
</gene>
<evidence type="ECO:0000256" key="1">
    <source>
        <dbReference type="SAM" id="Phobius"/>
    </source>
</evidence>
<accession>A0ABM1TFT6</accession>
<dbReference type="GeneID" id="111088554"/>
<protein>
    <submittedName>
        <fullName evidence="3">Uncharacterized protein LOC111088554</fullName>
    </submittedName>
</protein>
<organism evidence="2 3">
    <name type="scientific">Limulus polyphemus</name>
    <name type="common">Atlantic horseshoe crab</name>
    <dbReference type="NCBI Taxonomy" id="6850"/>
    <lineage>
        <taxon>Eukaryota</taxon>
        <taxon>Metazoa</taxon>
        <taxon>Ecdysozoa</taxon>
        <taxon>Arthropoda</taxon>
        <taxon>Chelicerata</taxon>
        <taxon>Merostomata</taxon>
        <taxon>Xiphosura</taxon>
        <taxon>Limulidae</taxon>
        <taxon>Limulus</taxon>
    </lineage>
</organism>